<dbReference type="PANTHER" id="PTHR36766:SF70">
    <property type="entry name" value="DISEASE RESISTANCE PROTEIN RGA4"/>
    <property type="match status" value="1"/>
</dbReference>
<dbReference type="Gene3D" id="1.10.8.430">
    <property type="entry name" value="Helical domain of apoptotic protease-activating factors"/>
    <property type="match status" value="1"/>
</dbReference>
<dbReference type="Pfam" id="PF00931">
    <property type="entry name" value="NB-ARC"/>
    <property type="match status" value="1"/>
</dbReference>
<evidence type="ECO:0000259" key="1">
    <source>
        <dbReference type="Pfam" id="PF00931"/>
    </source>
</evidence>
<dbReference type="GO" id="GO:0043531">
    <property type="term" value="F:ADP binding"/>
    <property type="evidence" value="ECO:0007669"/>
    <property type="project" value="InterPro"/>
</dbReference>
<accession>A0A1D8GRB2</accession>
<feature type="non-terminal residue" evidence="2">
    <location>
        <position position="172"/>
    </location>
</feature>
<protein>
    <submittedName>
        <fullName evidence="2">NBS-LRR disease resistance protein</fullName>
    </submittedName>
</protein>
<dbReference type="EMBL" id="KU749307">
    <property type="protein sequence ID" value="AOT80761.1"/>
    <property type="molecule type" value="Genomic_DNA"/>
</dbReference>
<dbReference type="AlphaFoldDB" id="A0A1D8GRB2"/>
<dbReference type="InterPro" id="IPR002182">
    <property type="entry name" value="NB-ARC"/>
</dbReference>
<evidence type="ECO:0000313" key="2">
    <source>
        <dbReference type="EMBL" id="AOT80761.1"/>
    </source>
</evidence>
<reference evidence="2" key="1">
    <citation type="submission" date="2016-02" db="EMBL/GenBank/DDBJ databases">
        <title>Isolation and characterization of resistance gene candidates from Dioscorea alata.</title>
        <authorList>
            <person name="Saranya G."/>
            <person name="Jeeva M.L."/>
            <person name="Vishnu N.S."/>
        </authorList>
    </citation>
    <scope>NUCLEOTIDE SEQUENCE</scope>
    <source>
        <tissue evidence="2">Leaf</tissue>
    </source>
</reference>
<name>A0A1D8GRB2_DIOAL</name>
<sequence>GGVGKTTLAQKINNHRSIRENFHSPLPVWICVSKEADDLTVLKSIVRRLGGDYHSDDSVGELQHILGRAVENKKLFLILGDVWDSHLWERVLKKPLSKVGPGSRILVTTRDEGVTLQMGVEYIHNVQELSVKDGWSLMCKLVFSANEECDMQQLQDIGVRIVEKCHGLPLAL</sequence>
<feature type="non-terminal residue" evidence="2">
    <location>
        <position position="1"/>
    </location>
</feature>
<dbReference type="SUPFAM" id="SSF52540">
    <property type="entry name" value="P-loop containing nucleoside triphosphate hydrolases"/>
    <property type="match status" value="1"/>
</dbReference>
<dbReference type="InterPro" id="IPR042197">
    <property type="entry name" value="Apaf_helical"/>
</dbReference>
<dbReference type="PANTHER" id="PTHR36766">
    <property type="entry name" value="PLANT BROAD-SPECTRUM MILDEW RESISTANCE PROTEIN RPW8"/>
    <property type="match status" value="1"/>
</dbReference>
<organism evidence="2">
    <name type="scientific">Dioscorea alata</name>
    <name type="common">Purple yam</name>
    <dbReference type="NCBI Taxonomy" id="55571"/>
    <lineage>
        <taxon>Eukaryota</taxon>
        <taxon>Viridiplantae</taxon>
        <taxon>Streptophyta</taxon>
        <taxon>Embryophyta</taxon>
        <taxon>Tracheophyta</taxon>
        <taxon>Spermatophyta</taxon>
        <taxon>Magnoliopsida</taxon>
        <taxon>Liliopsida</taxon>
        <taxon>Dioscoreales</taxon>
        <taxon>Dioscoreaceae</taxon>
        <taxon>Dioscorea</taxon>
    </lineage>
</organism>
<dbReference type="InterPro" id="IPR027417">
    <property type="entry name" value="P-loop_NTPase"/>
</dbReference>
<proteinExistence type="predicted"/>
<feature type="domain" description="NB-ARC" evidence="1">
    <location>
        <begin position="1"/>
        <end position="147"/>
    </location>
</feature>
<dbReference type="Gene3D" id="3.40.50.300">
    <property type="entry name" value="P-loop containing nucleotide triphosphate hydrolases"/>
    <property type="match status" value="1"/>
</dbReference>